<dbReference type="Gene3D" id="3.40.1380.20">
    <property type="entry name" value="Pyruvate kinase, C-terminal domain"/>
    <property type="match status" value="1"/>
</dbReference>
<dbReference type="Gene3D" id="3.20.20.60">
    <property type="entry name" value="Phosphoenolpyruvate-binding domains"/>
    <property type="match status" value="1"/>
</dbReference>
<comment type="similarity">
    <text evidence="3 13">Belongs to the pyruvate kinase family.</text>
</comment>
<evidence type="ECO:0000256" key="12">
    <source>
        <dbReference type="ARBA" id="ARBA00023317"/>
    </source>
</evidence>
<accession>A0AB34IEQ0</accession>
<dbReference type="GO" id="GO:0005524">
    <property type="term" value="F:ATP binding"/>
    <property type="evidence" value="ECO:0007669"/>
    <property type="project" value="UniProtKB-KW"/>
</dbReference>
<dbReference type="EMBL" id="JBGBPQ010000029">
    <property type="protein sequence ID" value="KAL1496319.1"/>
    <property type="molecule type" value="Genomic_DNA"/>
</dbReference>
<evidence type="ECO:0000256" key="6">
    <source>
        <dbReference type="ARBA" id="ARBA00022723"/>
    </source>
</evidence>
<feature type="domain" description="Pyruvate kinase C-terminal" evidence="15">
    <location>
        <begin position="459"/>
        <end position="519"/>
    </location>
</feature>
<evidence type="ECO:0000256" key="5">
    <source>
        <dbReference type="ARBA" id="ARBA00022679"/>
    </source>
</evidence>
<keyword evidence="9" id="KW-0067">ATP-binding</keyword>
<evidence type="ECO:0000256" key="7">
    <source>
        <dbReference type="ARBA" id="ARBA00022741"/>
    </source>
</evidence>
<dbReference type="InterPro" id="IPR015806">
    <property type="entry name" value="Pyrv_Knase_insert_dom_sf"/>
</dbReference>
<evidence type="ECO:0000256" key="11">
    <source>
        <dbReference type="ARBA" id="ARBA00023152"/>
    </source>
</evidence>
<dbReference type="NCBIfam" id="TIGR01064">
    <property type="entry name" value="pyruv_kin"/>
    <property type="match status" value="1"/>
</dbReference>
<comment type="pathway">
    <text evidence="2 13">Carbohydrate degradation; glycolysis; pyruvate from D-glyceraldehyde 3-phosphate: step 5/5.</text>
</comment>
<dbReference type="InterPro" id="IPR015793">
    <property type="entry name" value="Pyrv_Knase_brl"/>
</dbReference>
<comment type="catalytic activity">
    <reaction evidence="13">
        <text>pyruvate + ATP = phosphoenolpyruvate + ADP + H(+)</text>
        <dbReference type="Rhea" id="RHEA:18157"/>
        <dbReference type="ChEBI" id="CHEBI:15361"/>
        <dbReference type="ChEBI" id="CHEBI:15378"/>
        <dbReference type="ChEBI" id="CHEBI:30616"/>
        <dbReference type="ChEBI" id="CHEBI:58702"/>
        <dbReference type="ChEBI" id="CHEBI:456216"/>
        <dbReference type="EC" id="2.7.1.40"/>
    </reaction>
</comment>
<protein>
    <recommendedName>
        <fullName evidence="4 13">Pyruvate kinase</fullName>
        <ecNumber evidence="4 13">2.7.1.40</ecNumber>
    </recommendedName>
</protein>
<evidence type="ECO:0000259" key="14">
    <source>
        <dbReference type="Pfam" id="PF00224"/>
    </source>
</evidence>
<keyword evidence="5 13" id="KW-0808">Transferase</keyword>
<comment type="cofactor">
    <cofactor evidence="1">
        <name>K(+)</name>
        <dbReference type="ChEBI" id="CHEBI:29103"/>
    </cofactor>
</comment>
<keyword evidence="17" id="KW-1185">Reference proteome</keyword>
<evidence type="ECO:0000313" key="16">
    <source>
        <dbReference type="EMBL" id="KAL1496319.1"/>
    </source>
</evidence>
<dbReference type="InterPro" id="IPR040442">
    <property type="entry name" value="Pyrv_kinase-like_dom_sf"/>
</dbReference>
<reference evidence="16 17" key="1">
    <citation type="journal article" date="2024" name="Science">
        <title>Giant polyketide synthase enzymes in the biosynthesis of giant marine polyether toxins.</title>
        <authorList>
            <person name="Fallon T.R."/>
            <person name="Shende V.V."/>
            <person name="Wierzbicki I.H."/>
            <person name="Pendleton A.L."/>
            <person name="Watervoot N.F."/>
            <person name="Auber R.P."/>
            <person name="Gonzalez D.J."/>
            <person name="Wisecaver J.H."/>
            <person name="Moore B.S."/>
        </authorList>
    </citation>
    <scope>NUCLEOTIDE SEQUENCE [LARGE SCALE GENOMIC DNA]</scope>
    <source>
        <strain evidence="16 17">12B1</strain>
    </source>
</reference>
<organism evidence="16 17">
    <name type="scientific">Prymnesium parvum</name>
    <name type="common">Toxic golden alga</name>
    <dbReference type="NCBI Taxonomy" id="97485"/>
    <lineage>
        <taxon>Eukaryota</taxon>
        <taxon>Haptista</taxon>
        <taxon>Haptophyta</taxon>
        <taxon>Prymnesiophyceae</taxon>
        <taxon>Prymnesiales</taxon>
        <taxon>Prymnesiaceae</taxon>
        <taxon>Prymnesium</taxon>
    </lineage>
</organism>
<dbReference type="InterPro" id="IPR015795">
    <property type="entry name" value="Pyrv_Knase_C"/>
</dbReference>
<dbReference type="GO" id="GO:0004743">
    <property type="term" value="F:pyruvate kinase activity"/>
    <property type="evidence" value="ECO:0007669"/>
    <property type="project" value="UniProtKB-EC"/>
</dbReference>
<dbReference type="Pfam" id="PF02887">
    <property type="entry name" value="PK_C"/>
    <property type="match status" value="1"/>
</dbReference>
<keyword evidence="8 13" id="KW-0418">Kinase</keyword>
<keyword evidence="11 13" id="KW-0324">Glycolysis</keyword>
<dbReference type="Pfam" id="PF00224">
    <property type="entry name" value="PK"/>
    <property type="match status" value="1"/>
</dbReference>
<evidence type="ECO:0000313" key="17">
    <source>
        <dbReference type="Proteomes" id="UP001515480"/>
    </source>
</evidence>
<dbReference type="GO" id="GO:0030955">
    <property type="term" value="F:potassium ion binding"/>
    <property type="evidence" value="ECO:0007669"/>
    <property type="project" value="InterPro"/>
</dbReference>
<evidence type="ECO:0000256" key="13">
    <source>
        <dbReference type="RuleBase" id="RU000504"/>
    </source>
</evidence>
<dbReference type="EC" id="2.7.1.40" evidence="4 13"/>
<comment type="caution">
    <text evidence="16">The sequence shown here is derived from an EMBL/GenBank/DDBJ whole genome shotgun (WGS) entry which is preliminary data.</text>
</comment>
<dbReference type="SUPFAM" id="SSF52935">
    <property type="entry name" value="PK C-terminal domain-like"/>
    <property type="match status" value="1"/>
</dbReference>
<proteinExistence type="inferred from homology"/>
<dbReference type="InterPro" id="IPR011037">
    <property type="entry name" value="Pyrv_Knase-like_insert_dom_sf"/>
</dbReference>
<feature type="domain" description="Pyruvate kinase barrel" evidence="14">
    <location>
        <begin position="26"/>
        <end position="365"/>
    </location>
</feature>
<evidence type="ECO:0000256" key="8">
    <source>
        <dbReference type="ARBA" id="ARBA00022777"/>
    </source>
</evidence>
<dbReference type="InterPro" id="IPR036918">
    <property type="entry name" value="Pyrv_Knase_C_sf"/>
</dbReference>
<evidence type="ECO:0000256" key="9">
    <source>
        <dbReference type="ARBA" id="ARBA00022840"/>
    </source>
</evidence>
<dbReference type="GO" id="GO:0000287">
    <property type="term" value="F:magnesium ion binding"/>
    <property type="evidence" value="ECO:0007669"/>
    <property type="project" value="InterPro"/>
</dbReference>
<dbReference type="PANTHER" id="PTHR11817">
    <property type="entry name" value="PYRUVATE KINASE"/>
    <property type="match status" value="1"/>
</dbReference>
<dbReference type="GO" id="GO:0016301">
    <property type="term" value="F:kinase activity"/>
    <property type="evidence" value="ECO:0007669"/>
    <property type="project" value="UniProtKB-KW"/>
</dbReference>
<evidence type="ECO:0000256" key="2">
    <source>
        <dbReference type="ARBA" id="ARBA00004997"/>
    </source>
</evidence>
<evidence type="ECO:0000256" key="4">
    <source>
        <dbReference type="ARBA" id="ARBA00012142"/>
    </source>
</evidence>
<dbReference type="Proteomes" id="UP001515480">
    <property type="component" value="Unassembled WGS sequence"/>
</dbReference>
<keyword evidence="7" id="KW-0547">Nucleotide-binding</keyword>
<evidence type="ECO:0000256" key="3">
    <source>
        <dbReference type="ARBA" id="ARBA00008663"/>
    </source>
</evidence>
<dbReference type="SUPFAM" id="SSF51621">
    <property type="entry name" value="Phosphoenolpyruvate/pyruvate domain"/>
    <property type="match status" value="1"/>
</dbReference>
<evidence type="ECO:0000259" key="15">
    <source>
        <dbReference type="Pfam" id="PF02887"/>
    </source>
</evidence>
<evidence type="ECO:0000256" key="10">
    <source>
        <dbReference type="ARBA" id="ARBA00022842"/>
    </source>
</evidence>
<keyword evidence="10 13" id="KW-0460">Magnesium</keyword>
<gene>
    <name evidence="16" type="ORF">AB1Y20_016276</name>
</gene>
<keyword evidence="12" id="KW-0670">Pyruvate</keyword>
<keyword evidence="6" id="KW-0479">Metal-binding</keyword>
<name>A0AB34IEQ0_PRYPA</name>
<dbReference type="PRINTS" id="PR01050">
    <property type="entry name" value="PYRUVTKNASE"/>
</dbReference>
<dbReference type="InterPro" id="IPR015813">
    <property type="entry name" value="Pyrv/PenolPyrv_kinase-like_dom"/>
</dbReference>
<sequence>MAARLFSRLSPRLSLAARPLCTAPLKLTKLVATIGPASEAELPLRACVAAGMNVMRVNFSHATVEEFLLRRRNLRAAPGGEHVGVMLDTKGPEIRMGGLRVCRESGERKAKVLMEAGKDVLLTTDPKYDGDSDASTLYVGYEALASKLSPGDKVLLDDGLVILVVSKVTKDGVVCTITNTSEIGERKGVNLPGVVTDLPPMSEKDKIDIAFGVQHDIDMVAASFVRNAEGVREIRRFLEECHNKYAPEPDETPLPLIIAKVESTEALANLDEIIAEADGLMVARGDLGVEIPLEEVITWQKEMVSACVAVGKPVVVATQMLETMQKNPRPTRAEVADVTNAVLDDTDAVMLSGESANGLYPDHSVATQASICVAAEEWMRKVEYSAAAYHNATIDRLEQSGGGGVWLTNEDAALAASASMLAEDVGASAIVVVEPPLEQLLHARESQGALTRAVAKGTDARPMLPIVAISTSLKVCRQLSISRGVFPIRVTQLPESPAEAAELAFAAALLPEGSPVVVLCDGSLTAL</sequence>
<dbReference type="Gene3D" id="2.40.33.10">
    <property type="entry name" value="PK beta-barrel domain-like"/>
    <property type="match status" value="1"/>
</dbReference>
<dbReference type="AlphaFoldDB" id="A0AB34IEQ0"/>
<dbReference type="SUPFAM" id="SSF50800">
    <property type="entry name" value="PK beta-barrel domain-like"/>
    <property type="match status" value="1"/>
</dbReference>
<dbReference type="FunFam" id="2.40.33.10:FF:000001">
    <property type="entry name" value="Pyruvate kinase"/>
    <property type="match status" value="1"/>
</dbReference>
<evidence type="ECO:0000256" key="1">
    <source>
        <dbReference type="ARBA" id="ARBA00001958"/>
    </source>
</evidence>
<dbReference type="InterPro" id="IPR001697">
    <property type="entry name" value="Pyr_Knase"/>
</dbReference>